<feature type="chain" id="PRO_5042033144" description="Neurotransmitter-gated ion-channel ligand-binding domain-containing protein" evidence="7">
    <location>
        <begin position="16"/>
        <end position="760"/>
    </location>
</feature>
<proteinExistence type="predicted"/>
<evidence type="ECO:0000256" key="5">
    <source>
        <dbReference type="SAM" id="MobiDB-lite"/>
    </source>
</evidence>
<dbReference type="SUPFAM" id="SSF63712">
    <property type="entry name" value="Nicotinic receptor ligand binding domain-like"/>
    <property type="match status" value="1"/>
</dbReference>
<evidence type="ECO:0000259" key="8">
    <source>
        <dbReference type="Pfam" id="PF02931"/>
    </source>
</evidence>
<organism evidence="9 10">
    <name type="scientific">Euplotes crassus</name>
    <dbReference type="NCBI Taxonomy" id="5936"/>
    <lineage>
        <taxon>Eukaryota</taxon>
        <taxon>Sar</taxon>
        <taxon>Alveolata</taxon>
        <taxon>Ciliophora</taxon>
        <taxon>Intramacronucleata</taxon>
        <taxon>Spirotrichea</taxon>
        <taxon>Hypotrichia</taxon>
        <taxon>Euplotida</taxon>
        <taxon>Euplotidae</taxon>
        <taxon>Moneuplotes</taxon>
    </lineage>
</organism>
<protein>
    <recommendedName>
        <fullName evidence="8">Neurotransmitter-gated ion-channel ligand-binding domain-containing protein</fullName>
    </recommendedName>
</protein>
<dbReference type="InterPro" id="IPR006201">
    <property type="entry name" value="Neur_channel"/>
</dbReference>
<dbReference type="GO" id="GO:0004888">
    <property type="term" value="F:transmembrane signaling receptor activity"/>
    <property type="evidence" value="ECO:0007669"/>
    <property type="project" value="InterPro"/>
</dbReference>
<feature type="compositionally biased region" description="Basic and acidic residues" evidence="5">
    <location>
        <begin position="362"/>
        <end position="390"/>
    </location>
</feature>
<feature type="region of interest" description="Disordered" evidence="5">
    <location>
        <begin position="332"/>
        <end position="395"/>
    </location>
</feature>
<feature type="transmembrane region" description="Helical" evidence="6">
    <location>
        <begin position="236"/>
        <end position="255"/>
    </location>
</feature>
<feature type="domain" description="Neurotransmitter-gated ion-channel ligand-binding" evidence="8">
    <location>
        <begin position="18"/>
        <end position="198"/>
    </location>
</feature>
<dbReference type="EMBL" id="CAMPGE010027864">
    <property type="protein sequence ID" value="CAI2385451.1"/>
    <property type="molecule type" value="Genomic_DNA"/>
</dbReference>
<dbReference type="InterPro" id="IPR038050">
    <property type="entry name" value="Neuro_actylchol_rec"/>
</dbReference>
<dbReference type="Proteomes" id="UP001295684">
    <property type="component" value="Unassembled WGS sequence"/>
</dbReference>
<feature type="transmembrane region" description="Helical" evidence="6">
    <location>
        <begin position="705"/>
        <end position="725"/>
    </location>
</feature>
<evidence type="ECO:0000256" key="1">
    <source>
        <dbReference type="ARBA" id="ARBA00004141"/>
    </source>
</evidence>
<evidence type="ECO:0000256" key="4">
    <source>
        <dbReference type="ARBA" id="ARBA00023136"/>
    </source>
</evidence>
<evidence type="ECO:0000256" key="2">
    <source>
        <dbReference type="ARBA" id="ARBA00022692"/>
    </source>
</evidence>
<feature type="transmembrane region" description="Helical" evidence="6">
    <location>
        <begin position="204"/>
        <end position="224"/>
    </location>
</feature>
<keyword evidence="2 6" id="KW-0812">Transmembrane</keyword>
<comment type="caution">
    <text evidence="9">The sequence shown here is derived from an EMBL/GenBank/DDBJ whole genome shotgun (WGS) entry which is preliminary data.</text>
</comment>
<dbReference type="Pfam" id="PF02931">
    <property type="entry name" value="Neur_chan_LBD"/>
    <property type="match status" value="1"/>
</dbReference>
<dbReference type="InterPro" id="IPR006202">
    <property type="entry name" value="Neur_chan_lig-bd"/>
</dbReference>
<sequence>MKLVLILGLICVVQCGVIDDITVNYEGGLPPNYPGQTEVMNHIYVENTNNENESKMIFSLMIDLVSVWTDPQLAYSDTISTKSSINFSDDISKVWKPQIQITNSVRDEDIMRETMTVFKNGTVIYAKRYNLELRCDFDFSTETKEYDCKYIFYPLTYSQAYLKLSLKNYTTNGELKEVSVRIYDQSEDFSGIQLRISPDKKINYYTYTIVVPSILFTLMSYLGFWIDSKSVPARAYLGSLAILVNINALFLLPVVSSVNWMGNFLLGCLMFGVLTMIEVNFSPLNHLVLHLELQHMNCKQSQHKNRGTYCLNINNEDLEPEHDIKVLDQIRKSKNKNPQEKDFELEPSKFDDANHDFSFGKQEQKSEENKEPKDDSDNASHDISPRRDTGNKPMINIGRLTISKESKNPLPPIDEMSLAAENNPEILKKVSIQKANSEQKVTKGLRKEEDFKTPVKPRPKNTVNFDIIPEREGEGEGEGELEAEGEGEQSLNDISMGRALSHTIQKNKINSVRLDRRDTDRSESPVKQDFLPISNTSMKLQSPIQYLEGRVEESKNNMHAEGSTGHKPPIIEKRRKSMIGQMTLQPGKHKDTIAILKKITMRARKNLNSPNKSKDKITKNKDAGGIHKSFLRLKTQIKKNNGAIIKKLKTETKKKIEEIIKIETSTSYRLASHIMNRLDIFCRFWFPIVYMIWFNITIFTYGYNYILFSILSVLIVCVIGGYFFMKIKDLKKKRGLTTCQSIKYYMRCRCLRLDKTLKLT</sequence>
<dbReference type="GO" id="GO:0005230">
    <property type="term" value="F:extracellular ligand-gated monoatomic ion channel activity"/>
    <property type="evidence" value="ECO:0007669"/>
    <property type="project" value="InterPro"/>
</dbReference>
<dbReference type="PANTHER" id="PTHR18945">
    <property type="entry name" value="NEUROTRANSMITTER GATED ION CHANNEL"/>
    <property type="match status" value="1"/>
</dbReference>
<dbReference type="Gene3D" id="1.20.58.390">
    <property type="entry name" value="Neurotransmitter-gated ion-channel transmembrane domain"/>
    <property type="match status" value="1"/>
</dbReference>
<dbReference type="AlphaFoldDB" id="A0AAD1Y4W7"/>
<evidence type="ECO:0000313" key="9">
    <source>
        <dbReference type="EMBL" id="CAI2385451.1"/>
    </source>
</evidence>
<keyword evidence="10" id="KW-1185">Reference proteome</keyword>
<dbReference type="Gene3D" id="2.70.170.10">
    <property type="entry name" value="Neurotransmitter-gated ion-channel ligand-binding domain"/>
    <property type="match status" value="1"/>
</dbReference>
<feature type="transmembrane region" description="Helical" evidence="6">
    <location>
        <begin position="261"/>
        <end position="281"/>
    </location>
</feature>
<evidence type="ECO:0000256" key="6">
    <source>
        <dbReference type="SAM" id="Phobius"/>
    </source>
</evidence>
<dbReference type="InterPro" id="IPR036719">
    <property type="entry name" value="Neuro-gated_channel_TM_sf"/>
</dbReference>
<dbReference type="GO" id="GO:0016020">
    <property type="term" value="C:membrane"/>
    <property type="evidence" value="ECO:0007669"/>
    <property type="project" value="UniProtKB-SubCell"/>
</dbReference>
<dbReference type="SUPFAM" id="SSF90112">
    <property type="entry name" value="Neurotransmitter-gated ion-channel transmembrane pore"/>
    <property type="match status" value="1"/>
</dbReference>
<keyword evidence="3 6" id="KW-1133">Transmembrane helix</keyword>
<evidence type="ECO:0000256" key="3">
    <source>
        <dbReference type="ARBA" id="ARBA00022989"/>
    </source>
</evidence>
<reference evidence="9" key="1">
    <citation type="submission" date="2023-07" db="EMBL/GenBank/DDBJ databases">
        <authorList>
            <consortium name="AG Swart"/>
            <person name="Singh M."/>
            <person name="Singh A."/>
            <person name="Seah K."/>
            <person name="Emmerich C."/>
        </authorList>
    </citation>
    <scope>NUCLEOTIDE SEQUENCE</scope>
    <source>
        <strain evidence="9">DP1</strain>
    </source>
</reference>
<keyword evidence="4 6" id="KW-0472">Membrane</keyword>
<gene>
    <name evidence="9" type="ORF">ECRASSUSDP1_LOCUS27017</name>
</gene>
<feature type="signal peptide" evidence="7">
    <location>
        <begin position="1"/>
        <end position="15"/>
    </location>
</feature>
<keyword evidence="7" id="KW-0732">Signal</keyword>
<name>A0AAD1Y4W7_EUPCR</name>
<feature type="compositionally biased region" description="Basic and acidic residues" evidence="5">
    <location>
        <begin position="332"/>
        <end position="355"/>
    </location>
</feature>
<evidence type="ECO:0000256" key="7">
    <source>
        <dbReference type="SAM" id="SignalP"/>
    </source>
</evidence>
<comment type="subcellular location">
    <subcellularLocation>
        <location evidence="1">Membrane</location>
        <topology evidence="1">Multi-pass membrane protein</topology>
    </subcellularLocation>
</comment>
<evidence type="ECO:0000313" key="10">
    <source>
        <dbReference type="Proteomes" id="UP001295684"/>
    </source>
</evidence>
<dbReference type="InterPro" id="IPR036734">
    <property type="entry name" value="Neur_chan_lig-bd_sf"/>
</dbReference>
<feature type="transmembrane region" description="Helical" evidence="6">
    <location>
        <begin position="680"/>
        <end position="699"/>
    </location>
</feature>
<accession>A0AAD1Y4W7</accession>